<protein>
    <submittedName>
        <fullName evidence="1">Uncharacterized protein</fullName>
    </submittedName>
</protein>
<sequence length="45" mass="5228">MAENMKSEQKRMKKAGQMSCLFCCLYSHYSIELYSMRCILCPLSA</sequence>
<gene>
    <name evidence="1" type="ORF">HMPREF9296_0621</name>
</gene>
<organism evidence="1 2">
    <name type="scientific">Prevotella disiens FB035-09AN</name>
    <dbReference type="NCBI Taxonomy" id="866771"/>
    <lineage>
        <taxon>Bacteria</taxon>
        <taxon>Pseudomonadati</taxon>
        <taxon>Bacteroidota</taxon>
        <taxon>Bacteroidia</taxon>
        <taxon>Bacteroidales</taxon>
        <taxon>Prevotellaceae</taxon>
        <taxon>Prevotella</taxon>
    </lineage>
</organism>
<evidence type="ECO:0000313" key="2">
    <source>
        <dbReference type="Proteomes" id="UP000003610"/>
    </source>
</evidence>
<dbReference type="EMBL" id="AEDO01000020">
    <property type="protein sequence ID" value="EFL46547.1"/>
    <property type="molecule type" value="Genomic_DNA"/>
</dbReference>
<accession>E1KPR3</accession>
<proteinExistence type="predicted"/>
<comment type="caution">
    <text evidence="1">The sequence shown here is derived from an EMBL/GenBank/DDBJ whole genome shotgun (WGS) entry which is preliminary data.</text>
</comment>
<dbReference type="AlphaFoldDB" id="E1KPR3"/>
<evidence type="ECO:0000313" key="1">
    <source>
        <dbReference type="EMBL" id="EFL46547.1"/>
    </source>
</evidence>
<dbReference type="Proteomes" id="UP000003610">
    <property type="component" value="Unassembled WGS sequence"/>
</dbReference>
<name>E1KPR3_9BACT</name>
<reference evidence="1 2" key="1">
    <citation type="submission" date="2010-08" db="EMBL/GenBank/DDBJ databases">
        <authorList>
            <person name="Durkin A.S."/>
            <person name="Madupu R."/>
            <person name="Torralba M."/>
            <person name="Gillis M."/>
            <person name="Methe B."/>
            <person name="Sutton G."/>
            <person name="Nelson K.E."/>
        </authorList>
    </citation>
    <scope>NUCLEOTIDE SEQUENCE [LARGE SCALE GENOMIC DNA]</scope>
    <source>
        <strain evidence="1 2">FB035-09AN</strain>
    </source>
</reference>